<name>A0A098EAJ4_9ZZZZ</name>
<dbReference type="InterPro" id="IPR040086">
    <property type="entry name" value="MJ0683-like"/>
</dbReference>
<evidence type="ECO:0000256" key="3">
    <source>
        <dbReference type="ARBA" id="ARBA00023014"/>
    </source>
</evidence>
<dbReference type="SUPFAM" id="SSF102114">
    <property type="entry name" value="Radical SAM enzymes"/>
    <property type="match status" value="1"/>
</dbReference>
<evidence type="ECO:0000259" key="4">
    <source>
        <dbReference type="Pfam" id="PF04055"/>
    </source>
</evidence>
<dbReference type="SFLD" id="SFLDG01084">
    <property type="entry name" value="Uncharacterised_Radical_SAM_Su"/>
    <property type="match status" value="1"/>
</dbReference>
<keyword evidence="2" id="KW-0408">Iron</keyword>
<gene>
    <name evidence="5" type="ORF">MSIBF_A1870006</name>
</gene>
<dbReference type="GO" id="GO:0003824">
    <property type="term" value="F:catalytic activity"/>
    <property type="evidence" value="ECO:0007669"/>
    <property type="project" value="InterPro"/>
</dbReference>
<dbReference type="SFLD" id="SFLDS00029">
    <property type="entry name" value="Radical_SAM"/>
    <property type="match status" value="1"/>
</dbReference>
<evidence type="ECO:0000256" key="2">
    <source>
        <dbReference type="ARBA" id="ARBA00023004"/>
    </source>
</evidence>
<dbReference type="InterPro" id="IPR058240">
    <property type="entry name" value="rSAM_sf"/>
</dbReference>
<proteinExistence type="predicted"/>
<sequence length="400" mass="45888">MEISLNNKIYKVIEHPYPHIIVDSKKEIHGWFYSKASGRRECTSERLLINPYNGCSFNCFFCYARAFTIRRFESENEEIYAQFKNFQVVIVYKDFDKVVAKQLDSIKIASCGYLSPITDPFQSVNEKYKLSEGIIAEFVKRNIPIDFVTKGKISDEAINLIKKQEHSFGQISILTLNDELRKKLTNGASTEILLKNFERLADNNTYTVARLDPILPYINDNSQELRNLIKEVKERGAKHIIASCVDILKPIDAQFYDGLARISQNLPEKYKALYTESIGYYLNANINERKKLFENLKQICNDEKISFSLCMEFEKTKNGIAGLNRLYSTSLNCEGMNVPVYVKSAGNKKFQPLNGCKGNCLTCENCRITQELALAKALRLADYKRLGKISENKFQNKLIA</sequence>
<dbReference type="Pfam" id="PF04055">
    <property type="entry name" value="Radical_SAM"/>
    <property type="match status" value="1"/>
</dbReference>
<dbReference type="GO" id="GO:0051536">
    <property type="term" value="F:iron-sulfur cluster binding"/>
    <property type="evidence" value="ECO:0007669"/>
    <property type="project" value="UniProtKB-KW"/>
</dbReference>
<dbReference type="InterPro" id="IPR007197">
    <property type="entry name" value="rSAM"/>
</dbReference>
<organism evidence="5">
    <name type="scientific">groundwater metagenome</name>
    <dbReference type="NCBI Taxonomy" id="717931"/>
    <lineage>
        <taxon>unclassified sequences</taxon>
        <taxon>metagenomes</taxon>
        <taxon>ecological metagenomes</taxon>
    </lineage>
</organism>
<dbReference type="EMBL" id="CCXY01000098">
    <property type="protein sequence ID" value="CEG12020.1"/>
    <property type="molecule type" value="Genomic_DNA"/>
</dbReference>
<protein>
    <recommendedName>
        <fullName evidence="4">Radical SAM core domain-containing protein</fullName>
    </recommendedName>
</protein>
<dbReference type="GO" id="GO:0046872">
    <property type="term" value="F:metal ion binding"/>
    <property type="evidence" value="ECO:0007669"/>
    <property type="project" value="UniProtKB-KW"/>
</dbReference>
<feature type="domain" description="Radical SAM core" evidence="4">
    <location>
        <begin position="49"/>
        <end position="227"/>
    </location>
</feature>
<dbReference type="PANTHER" id="PTHR43432:SF4">
    <property type="entry name" value="RADICAL SAM CORE DOMAIN-CONTAINING PROTEIN"/>
    <property type="match status" value="1"/>
</dbReference>
<evidence type="ECO:0000313" key="5">
    <source>
        <dbReference type="EMBL" id="CEG12020.1"/>
    </source>
</evidence>
<dbReference type="PANTHER" id="PTHR43432">
    <property type="entry name" value="SLR0285 PROTEIN"/>
    <property type="match status" value="1"/>
</dbReference>
<reference evidence="5" key="1">
    <citation type="submission" date="2014-09" db="EMBL/GenBank/DDBJ databases">
        <authorList>
            <person name="Probst J Alexander"/>
        </authorList>
    </citation>
    <scope>NUCLEOTIDE SEQUENCE</scope>
</reference>
<evidence type="ECO:0000256" key="1">
    <source>
        <dbReference type="ARBA" id="ARBA00022723"/>
    </source>
</evidence>
<keyword evidence="1" id="KW-0479">Metal-binding</keyword>
<keyword evidence="3" id="KW-0411">Iron-sulfur</keyword>
<accession>A0A098EAJ4</accession>
<dbReference type="AlphaFoldDB" id="A0A098EAJ4"/>
<dbReference type="Gene3D" id="3.80.30.30">
    <property type="match status" value="1"/>
</dbReference>